<evidence type="ECO:0000313" key="2">
    <source>
        <dbReference type="Proteomes" id="UP000091926"/>
    </source>
</evidence>
<name>A0A193GLA7_9BORD</name>
<organism evidence="1 2">
    <name type="scientific">Bordetella flabilis</name>
    <dbReference type="NCBI Taxonomy" id="463014"/>
    <lineage>
        <taxon>Bacteria</taxon>
        <taxon>Pseudomonadati</taxon>
        <taxon>Pseudomonadota</taxon>
        <taxon>Betaproteobacteria</taxon>
        <taxon>Burkholderiales</taxon>
        <taxon>Alcaligenaceae</taxon>
        <taxon>Bordetella</taxon>
    </lineage>
</organism>
<proteinExistence type="predicted"/>
<sequence>MGQYVITSQMLKNGTSMHQSKISTFGDGTAGGEEQFEYPIISGATWRASSTEPEIQRSVVKTGYAFFATCKPAAAPDVGKIECLLQGHVTDLENPQMVSPETQDAIEKAIKKGYLTLALPTVDTHYWSQSVVLRDGEQAVLKMEPYELKVTVQKH</sequence>
<geneLocation type="plasmid" evidence="1 2">
    <name>unnamed1</name>
</geneLocation>
<protein>
    <submittedName>
        <fullName evidence="1">Uncharacterized protein</fullName>
    </submittedName>
</protein>
<accession>A0A193GLA7</accession>
<evidence type="ECO:0000313" key="1">
    <source>
        <dbReference type="EMBL" id="ANN80877.1"/>
    </source>
</evidence>
<dbReference type="AlphaFoldDB" id="A0A193GLA7"/>
<dbReference type="KEGG" id="bfz:BAU07_26515"/>
<dbReference type="EMBL" id="CP016173">
    <property type="protein sequence ID" value="ANN80877.1"/>
    <property type="molecule type" value="Genomic_DNA"/>
</dbReference>
<gene>
    <name evidence="1" type="ORF">BAU07_26515</name>
</gene>
<keyword evidence="2" id="KW-1185">Reference proteome</keyword>
<dbReference type="Proteomes" id="UP000091926">
    <property type="component" value="Plasmid unnamed1"/>
</dbReference>
<keyword evidence="1" id="KW-0614">Plasmid</keyword>
<reference evidence="1 2" key="1">
    <citation type="submission" date="2016-06" db="EMBL/GenBank/DDBJ databases">
        <title>Complete genome sequences of Bordetella bronchialis and Bordetella flabilis.</title>
        <authorList>
            <person name="LiPuma J.J."/>
            <person name="Spilker T."/>
        </authorList>
    </citation>
    <scope>NUCLEOTIDE SEQUENCE [LARGE SCALE GENOMIC DNA]</scope>
    <source>
        <strain evidence="1 2">AU10664</strain>
        <plasmid evidence="1 2">unnamed1</plasmid>
    </source>
</reference>